<evidence type="ECO:0000313" key="3">
    <source>
        <dbReference type="Proteomes" id="UP000324705"/>
    </source>
</evidence>
<dbReference type="InterPro" id="IPR044730">
    <property type="entry name" value="RNase_H-like_dom_plant"/>
</dbReference>
<organism evidence="2 3">
    <name type="scientific">Triticum turgidum subsp. durum</name>
    <name type="common">Durum wheat</name>
    <name type="synonym">Triticum durum</name>
    <dbReference type="NCBI Taxonomy" id="4567"/>
    <lineage>
        <taxon>Eukaryota</taxon>
        <taxon>Viridiplantae</taxon>
        <taxon>Streptophyta</taxon>
        <taxon>Embryophyta</taxon>
        <taxon>Tracheophyta</taxon>
        <taxon>Spermatophyta</taxon>
        <taxon>Magnoliopsida</taxon>
        <taxon>Liliopsida</taxon>
        <taxon>Poales</taxon>
        <taxon>Poaceae</taxon>
        <taxon>BOP clade</taxon>
        <taxon>Pooideae</taxon>
        <taxon>Triticodae</taxon>
        <taxon>Triticeae</taxon>
        <taxon>Triticinae</taxon>
        <taxon>Triticum</taxon>
    </lineage>
</organism>
<dbReference type="GO" id="GO:0004523">
    <property type="term" value="F:RNA-DNA hybrid ribonuclease activity"/>
    <property type="evidence" value="ECO:0007669"/>
    <property type="project" value="InterPro"/>
</dbReference>
<dbReference type="InterPro" id="IPR036397">
    <property type="entry name" value="RNaseH_sf"/>
</dbReference>
<dbReference type="Pfam" id="PF13456">
    <property type="entry name" value="RVT_3"/>
    <property type="match status" value="1"/>
</dbReference>
<dbReference type="PANTHER" id="PTHR47723:SF24">
    <property type="entry name" value="RNASE H TYPE-1 DOMAIN-CONTAINING PROTEIN"/>
    <property type="match status" value="1"/>
</dbReference>
<dbReference type="Proteomes" id="UP000324705">
    <property type="component" value="Chromosome 5A"/>
</dbReference>
<dbReference type="OMA" id="ANTEAHM"/>
<dbReference type="Gramene" id="TRITD5Av1G254660.1">
    <property type="protein sequence ID" value="TRITD5Av1G254660.1"/>
    <property type="gene ID" value="TRITD5Av1G254660"/>
</dbReference>
<dbReference type="PANTHER" id="PTHR47723">
    <property type="entry name" value="OS05G0353850 PROTEIN"/>
    <property type="match status" value="1"/>
</dbReference>
<accession>A0A9R0WWR0</accession>
<evidence type="ECO:0000313" key="2">
    <source>
        <dbReference type="EMBL" id="VAI25851.1"/>
    </source>
</evidence>
<dbReference type="InterPro" id="IPR053151">
    <property type="entry name" value="RNase_H-like"/>
</dbReference>
<protein>
    <recommendedName>
        <fullName evidence="1">RNase H type-1 domain-containing protein</fullName>
    </recommendedName>
</protein>
<dbReference type="GO" id="GO:0003676">
    <property type="term" value="F:nucleic acid binding"/>
    <property type="evidence" value="ECO:0007669"/>
    <property type="project" value="InterPro"/>
</dbReference>
<keyword evidence="3" id="KW-1185">Reference proteome</keyword>
<name>A0A9R0WWR0_TRITD</name>
<feature type="domain" description="RNase H type-1" evidence="1">
    <location>
        <begin position="65"/>
        <end position="184"/>
    </location>
</feature>
<dbReference type="AlphaFoldDB" id="A0A9R0WWR0"/>
<dbReference type="InterPro" id="IPR002156">
    <property type="entry name" value="RNaseH_domain"/>
</dbReference>
<dbReference type="CDD" id="cd06222">
    <property type="entry name" value="RNase_H_like"/>
    <property type="match status" value="1"/>
</dbReference>
<dbReference type="SUPFAM" id="SSF53098">
    <property type="entry name" value="Ribonuclease H-like"/>
    <property type="match status" value="1"/>
</dbReference>
<proteinExistence type="predicted"/>
<dbReference type="InterPro" id="IPR012337">
    <property type="entry name" value="RNaseH-like_sf"/>
</dbReference>
<dbReference type="EMBL" id="LT934119">
    <property type="protein sequence ID" value="VAI25851.1"/>
    <property type="molecule type" value="Genomic_DNA"/>
</dbReference>
<evidence type="ECO:0000259" key="1">
    <source>
        <dbReference type="Pfam" id="PF13456"/>
    </source>
</evidence>
<dbReference type="Gene3D" id="3.30.420.10">
    <property type="entry name" value="Ribonuclease H-like superfamily/Ribonuclease H"/>
    <property type="match status" value="1"/>
</dbReference>
<sequence length="214" mass="23288">MEASKHFLVSYLDSIIGIKVDLFSETSKGKSVVSCDNFAAQPHAIIKENGPKWSAPKSGWVKLSTDGSYGDDGSAGSGMVLRDDKGAIIFSSCRQLFSCRDSLEAELSACMEGLSFAIQRSDLPVEIEMDSIVAFKLIQAKEIDRSVYSSLIMEIRHLMSLRDSCITHVDRSQNKVSDSIAKFARVGGRTMTWIGSGPSDAIELATIDCMNCLS</sequence>
<reference evidence="2 3" key="1">
    <citation type="submission" date="2017-09" db="EMBL/GenBank/DDBJ databases">
        <authorList>
            <consortium name="International Durum Wheat Genome Sequencing Consortium (IDWGSC)"/>
            <person name="Milanesi L."/>
        </authorList>
    </citation>
    <scope>NUCLEOTIDE SEQUENCE [LARGE SCALE GENOMIC DNA]</scope>
    <source>
        <strain evidence="3">cv. Svevo</strain>
    </source>
</reference>
<gene>
    <name evidence="2" type="ORF">TRITD_5Av1G254660</name>
</gene>